<dbReference type="InterPro" id="IPR004358">
    <property type="entry name" value="Sig_transdc_His_kin-like_C"/>
</dbReference>
<evidence type="ECO:0000256" key="15">
    <source>
        <dbReference type="ARBA" id="ARBA00030800"/>
    </source>
</evidence>
<keyword evidence="9" id="KW-0808">Transferase</keyword>
<dbReference type="OrthoDB" id="5401121at2"/>
<dbReference type="PROSITE" id="PS50109">
    <property type="entry name" value="HIS_KIN"/>
    <property type="match status" value="1"/>
</dbReference>
<keyword evidence="11" id="KW-0418">Kinase</keyword>
<keyword evidence="21" id="KW-1185">Reference proteome</keyword>
<reference evidence="21" key="1">
    <citation type="submission" date="2018-08" db="EMBL/GenBank/DDBJ databases">
        <authorList>
            <person name="Liu Z.-W."/>
            <person name="Du Z.-J."/>
        </authorList>
    </citation>
    <scope>NUCLEOTIDE SEQUENCE [LARGE SCALE GENOMIC DNA]</scope>
    <source>
        <strain evidence="21">H4X</strain>
    </source>
</reference>
<dbReference type="CDD" id="cd16917">
    <property type="entry name" value="HATPase_UhpB-NarQ-NarX-like"/>
    <property type="match status" value="1"/>
</dbReference>
<dbReference type="SMART" id="SM00091">
    <property type="entry name" value="PAS"/>
    <property type="match status" value="3"/>
</dbReference>
<evidence type="ECO:0000259" key="18">
    <source>
        <dbReference type="PROSITE" id="PS50112"/>
    </source>
</evidence>
<evidence type="ECO:0000256" key="8">
    <source>
        <dbReference type="ARBA" id="ARBA00022553"/>
    </source>
</evidence>
<feature type="domain" description="Histidine kinase" evidence="17">
    <location>
        <begin position="755"/>
        <end position="843"/>
    </location>
</feature>
<keyword evidence="10" id="KW-0479">Metal-binding</keyword>
<dbReference type="EC" id="2.7.13.3" evidence="4"/>
<dbReference type="GO" id="GO:0046872">
    <property type="term" value="F:metal ion binding"/>
    <property type="evidence" value="ECO:0007669"/>
    <property type="project" value="UniProtKB-KW"/>
</dbReference>
<evidence type="ECO:0000259" key="17">
    <source>
        <dbReference type="PROSITE" id="PS50109"/>
    </source>
</evidence>
<dbReference type="PRINTS" id="PR00344">
    <property type="entry name" value="BCTRLSENSOR"/>
</dbReference>
<dbReference type="EMBL" id="QRGR01000014">
    <property type="protein sequence ID" value="RDV14547.1"/>
    <property type="molecule type" value="Genomic_DNA"/>
</dbReference>
<evidence type="ECO:0000256" key="6">
    <source>
        <dbReference type="ARBA" id="ARBA00022485"/>
    </source>
</evidence>
<dbReference type="SUPFAM" id="SSF55874">
    <property type="entry name" value="ATPase domain of HSP90 chaperone/DNA topoisomerase II/histidine kinase"/>
    <property type="match status" value="1"/>
</dbReference>
<evidence type="ECO:0000256" key="9">
    <source>
        <dbReference type="ARBA" id="ARBA00022679"/>
    </source>
</evidence>
<keyword evidence="13" id="KW-0411">Iron-sulfur</keyword>
<comment type="subcellular location">
    <subcellularLocation>
        <location evidence="3">Cytoplasm</location>
    </subcellularLocation>
</comment>
<dbReference type="InterPro" id="IPR013656">
    <property type="entry name" value="PAS_4"/>
</dbReference>
<dbReference type="InterPro" id="IPR011712">
    <property type="entry name" value="Sig_transdc_His_kin_sub3_dim/P"/>
</dbReference>
<protein>
    <recommendedName>
        <fullName evidence="5">Oxygen sensor histidine kinase NreB</fullName>
        <ecNumber evidence="4">2.7.13.3</ecNumber>
    </recommendedName>
    <alternativeName>
        <fullName evidence="15">Nitrogen regulation protein B</fullName>
    </alternativeName>
</protein>
<evidence type="ECO:0000313" key="20">
    <source>
        <dbReference type="EMBL" id="RDV14547.1"/>
    </source>
</evidence>
<dbReference type="PROSITE" id="PS50113">
    <property type="entry name" value="PAC"/>
    <property type="match status" value="2"/>
</dbReference>
<evidence type="ECO:0000256" key="1">
    <source>
        <dbReference type="ARBA" id="ARBA00000085"/>
    </source>
</evidence>
<dbReference type="PANTHER" id="PTHR43304">
    <property type="entry name" value="PHYTOCHROME-LIKE PROTEIN CPH1"/>
    <property type="match status" value="1"/>
</dbReference>
<evidence type="ECO:0000256" key="12">
    <source>
        <dbReference type="ARBA" id="ARBA00023004"/>
    </source>
</evidence>
<evidence type="ECO:0000256" key="7">
    <source>
        <dbReference type="ARBA" id="ARBA00022490"/>
    </source>
</evidence>
<dbReference type="InterPro" id="IPR003594">
    <property type="entry name" value="HATPase_dom"/>
</dbReference>
<name>A0A3D8LAZ2_9BACT</name>
<evidence type="ECO:0000256" key="5">
    <source>
        <dbReference type="ARBA" id="ARBA00017322"/>
    </source>
</evidence>
<sequence>MLCRAGTILAGAKKHADSGCLGAAQKSNILPAMSESEEVVCQPYIARERTLMRNDSTRSNISSDFQKALAQKEADAQWDYEKLLKLIAAVPDAYLILSPNLNIRLVSDAYLAATLSAREDLLGKYIFDALPENPATPDANAAENLHNSLKRVLNTKEPHQMELQRYAAPIPAHLGGGIEEKHWSPLNTPVLNNSAEVCYIIHKITEVTELVRSQEKVKDLKEERRLLQATLDQLQNIQQKLEEEQRRLEDAQTLGHIGSFEAAYPYDAISWSDELYRIHGLKPQSENIVFEAYAAFIHPDDRERYEKALEGFYKENKELNHIYRIVRRDGVERDLHLKGEIVRDATNRAILVKGTIQDITEQVQAQQKIRENEMLLREAEQVGHVGSYYGDIDTLTFRFSEGMFSLLGLEPEESVISLEQIDASSHPDDALVVRQILDQAIRNKQPYEYLRRVYRRDRQVRYLHSTGKVKCDSDGKAVKLIGIVHDITERKQAEEKIRQSELHFRTLIDNTPDVITRWDKDLRIVFNNQSFETNSDFPVPLLLLQETVETEQPENKRLPLKEKIREVLQSGETLDHYNSYALPHGRVYYHSRLVPEFSEDGTIQSVLVIARDISALKRLEKENLELRLNQQRELLLTIMETQEAERRRIAEALHNGIGQLLYGAKLNLDKLTKEVVTQDAIKMKASVIKTEEMLDQAIAQARTISHELTPSVLEHFGLEVAMKQICATLNTEKLEFQCLVFSLRNELERHLQISIYRMAQELANNIVKHAQATEASLLLREQKDSLVLLAEDNGKGFELEHIQTKGIGIKSLQDRVKLLSGTIRINSAPGQGTLIQITLPLTT</sequence>
<dbReference type="GO" id="GO:0046983">
    <property type="term" value="F:protein dimerization activity"/>
    <property type="evidence" value="ECO:0007669"/>
    <property type="project" value="InterPro"/>
</dbReference>
<dbReference type="SMART" id="SM00086">
    <property type="entry name" value="PAC"/>
    <property type="match status" value="3"/>
</dbReference>
<dbReference type="Gene3D" id="3.30.450.20">
    <property type="entry name" value="PAS domain"/>
    <property type="match status" value="4"/>
</dbReference>
<dbReference type="Gene3D" id="1.20.5.1930">
    <property type="match status" value="1"/>
</dbReference>
<dbReference type="InterPro" id="IPR036890">
    <property type="entry name" value="HATPase_C_sf"/>
</dbReference>
<evidence type="ECO:0000256" key="4">
    <source>
        <dbReference type="ARBA" id="ARBA00012438"/>
    </source>
</evidence>
<dbReference type="Gene3D" id="2.10.70.100">
    <property type="match status" value="2"/>
</dbReference>
<dbReference type="InterPro" id="IPR001610">
    <property type="entry name" value="PAC"/>
</dbReference>
<dbReference type="CDD" id="cd00130">
    <property type="entry name" value="PAS"/>
    <property type="match status" value="2"/>
</dbReference>
<evidence type="ECO:0000259" key="19">
    <source>
        <dbReference type="PROSITE" id="PS50113"/>
    </source>
</evidence>
<dbReference type="Pfam" id="PF08448">
    <property type="entry name" value="PAS_4"/>
    <property type="match status" value="2"/>
</dbReference>
<dbReference type="GO" id="GO:0000155">
    <property type="term" value="F:phosphorelay sensor kinase activity"/>
    <property type="evidence" value="ECO:0007669"/>
    <property type="project" value="InterPro"/>
</dbReference>
<comment type="catalytic activity">
    <reaction evidence="1">
        <text>ATP + protein L-histidine = ADP + protein N-phospho-L-histidine.</text>
        <dbReference type="EC" id="2.7.13.3"/>
    </reaction>
</comment>
<dbReference type="InterPro" id="IPR000700">
    <property type="entry name" value="PAS-assoc_C"/>
</dbReference>
<evidence type="ECO:0000256" key="3">
    <source>
        <dbReference type="ARBA" id="ARBA00004496"/>
    </source>
</evidence>
<keyword evidence="6" id="KW-0004">4Fe-4S</keyword>
<comment type="function">
    <text evidence="14">Member of the two-component regulatory system NreB/NreC involved in the control of dissimilatory nitrate/nitrite reduction in response to oxygen. NreB functions as a direct oxygen sensor histidine kinase which is autophosphorylated, in the absence of oxygen, probably at the conserved histidine residue, and transfers its phosphate group probably to a conserved aspartate residue of NreC. NreB/NreC activates the expression of the nitrate (narGHJI) and nitrite (nir) reductase operons, as well as the putative nitrate transporter gene narT.</text>
</comment>
<proteinExistence type="predicted"/>
<dbReference type="Pfam" id="PF02518">
    <property type="entry name" value="HATPase_c"/>
    <property type="match status" value="1"/>
</dbReference>
<evidence type="ECO:0000313" key="21">
    <source>
        <dbReference type="Proteomes" id="UP000256708"/>
    </source>
</evidence>
<feature type="domain" description="PAS" evidence="18">
    <location>
        <begin position="391"/>
        <end position="444"/>
    </location>
</feature>
<dbReference type="GO" id="GO:0005737">
    <property type="term" value="C:cytoplasm"/>
    <property type="evidence" value="ECO:0007669"/>
    <property type="project" value="UniProtKB-SubCell"/>
</dbReference>
<dbReference type="Pfam" id="PF08447">
    <property type="entry name" value="PAS_3"/>
    <property type="match status" value="2"/>
</dbReference>
<dbReference type="Gene3D" id="3.30.565.10">
    <property type="entry name" value="Histidine kinase-like ATPase, C-terminal domain"/>
    <property type="match status" value="1"/>
</dbReference>
<dbReference type="InterPro" id="IPR000014">
    <property type="entry name" value="PAS"/>
</dbReference>
<evidence type="ECO:0000256" key="10">
    <source>
        <dbReference type="ARBA" id="ARBA00022723"/>
    </source>
</evidence>
<dbReference type="AlphaFoldDB" id="A0A3D8LAZ2"/>
<dbReference type="SUPFAM" id="SSF55785">
    <property type="entry name" value="PYP-like sensor domain (PAS domain)"/>
    <property type="match status" value="4"/>
</dbReference>
<accession>A0A3D8LAZ2</accession>
<dbReference type="InterPro" id="IPR005467">
    <property type="entry name" value="His_kinase_dom"/>
</dbReference>
<dbReference type="SMART" id="SM00387">
    <property type="entry name" value="HATPase_c"/>
    <property type="match status" value="1"/>
</dbReference>
<dbReference type="InterPro" id="IPR052162">
    <property type="entry name" value="Sensor_kinase/Photoreceptor"/>
</dbReference>
<gene>
    <name evidence="20" type="ORF">DXT99_14190</name>
</gene>
<dbReference type="PANTHER" id="PTHR43304:SF1">
    <property type="entry name" value="PAC DOMAIN-CONTAINING PROTEIN"/>
    <property type="match status" value="1"/>
</dbReference>
<evidence type="ECO:0000256" key="11">
    <source>
        <dbReference type="ARBA" id="ARBA00022777"/>
    </source>
</evidence>
<feature type="coiled-coil region" evidence="16">
    <location>
        <begin position="210"/>
        <end position="254"/>
    </location>
</feature>
<dbReference type="InterPro" id="IPR035965">
    <property type="entry name" value="PAS-like_dom_sf"/>
</dbReference>
<comment type="cofactor">
    <cofactor evidence="2">
        <name>[4Fe-4S] cluster</name>
        <dbReference type="ChEBI" id="CHEBI:49883"/>
    </cofactor>
</comment>
<dbReference type="GO" id="GO:0016020">
    <property type="term" value="C:membrane"/>
    <property type="evidence" value="ECO:0007669"/>
    <property type="project" value="InterPro"/>
</dbReference>
<evidence type="ECO:0000256" key="2">
    <source>
        <dbReference type="ARBA" id="ARBA00001966"/>
    </source>
</evidence>
<comment type="caution">
    <text evidence="20">The sequence shown here is derived from an EMBL/GenBank/DDBJ whole genome shotgun (WGS) entry which is preliminary data.</text>
</comment>
<evidence type="ECO:0000256" key="13">
    <source>
        <dbReference type="ARBA" id="ARBA00023014"/>
    </source>
</evidence>
<feature type="domain" description="PAC" evidence="19">
    <location>
        <begin position="447"/>
        <end position="499"/>
    </location>
</feature>
<keyword evidence="7" id="KW-0963">Cytoplasm</keyword>
<evidence type="ECO:0000256" key="16">
    <source>
        <dbReference type="SAM" id="Coils"/>
    </source>
</evidence>
<dbReference type="NCBIfam" id="TIGR00229">
    <property type="entry name" value="sensory_box"/>
    <property type="match status" value="3"/>
</dbReference>
<keyword evidence="16" id="KW-0175">Coiled coil</keyword>
<dbReference type="GO" id="GO:0051539">
    <property type="term" value="F:4 iron, 4 sulfur cluster binding"/>
    <property type="evidence" value="ECO:0007669"/>
    <property type="project" value="UniProtKB-KW"/>
</dbReference>
<dbReference type="Proteomes" id="UP000256708">
    <property type="component" value="Unassembled WGS sequence"/>
</dbReference>
<dbReference type="InterPro" id="IPR013655">
    <property type="entry name" value="PAS_fold_3"/>
</dbReference>
<organism evidence="20 21">
    <name type="scientific">Pontibacter diazotrophicus</name>
    <dbReference type="NCBI Taxonomy" id="1400979"/>
    <lineage>
        <taxon>Bacteria</taxon>
        <taxon>Pseudomonadati</taxon>
        <taxon>Bacteroidota</taxon>
        <taxon>Cytophagia</taxon>
        <taxon>Cytophagales</taxon>
        <taxon>Hymenobacteraceae</taxon>
        <taxon>Pontibacter</taxon>
    </lineage>
</organism>
<feature type="domain" description="PAC" evidence="19">
    <location>
        <begin position="319"/>
        <end position="371"/>
    </location>
</feature>
<keyword evidence="8" id="KW-0597">Phosphoprotein</keyword>
<evidence type="ECO:0000256" key="14">
    <source>
        <dbReference type="ARBA" id="ARBA00024827"/>
    </source>
</evidence>
<keyword evidence="12" id="KW-0408">Iron</keyword>
<dbReference type="Pfam" id="PF07730">
    <property type="entry name" value="HisKA_3"/>
    <property type="match status" value="1"/>
</dbReference>
<dbReference type="PROSITE" id="PS50112">
    <property type="entry name" value="PAS"/>
    <property type="match status" value="1"/>
</dbReference>